<comment type="catalytic activity">
    <reaction evidence="1 4">
        <text>[protein]-peptidylproline (omega=180) = [protein]-peptidylproline (omega=0)</text>
        <dbReference type="Rhea" id="RHEA:16237"/>
        <dbReference type="Rhea" id="RHEA-COMP:10747"/>
        <dbReference type="Rhea" id="RHEA-COMP:10748"/>
        <dbReference type="ChEBI" id="CHEBI:83833"/>
        <dbReference type="ChEBI" id="CHEBI:83834"/>
        <dbReference type="EC" id="5.2.1.8"/>
    </reaction>
</comment>
<dbReference type="EC" id="5.2.1.8" evidence="4"/>
<dbReference type="Pfam" id="PF00160">
    <property type="entry name" value="Pro_isomerase"/>
    <property type="match status" value="1"/>
</dbReference>
<dbReference type="PROSITE" id="PS50072">
    <property type="entry name" value="CSA_PPIASE_2"/>
    <property type="match status" value="1"/>
</dbReference>
<proteinExistence type="inferred from homology"/>
<dbReference type="PRINTS" id="PR00153">
    <property type="entry name" value="CSAPPISMRASE"/>
</dbReference>
<evidence type="ECO:0000259" key="5">
    <source>
        <dbReference type="PROSITE" id="PS50072"/>
    </source>
</evidence>
<evidence type="ECO:0000256" key="1">
    <source>
        <dbReference type="ARBA" id="ARBA00000971"/>
    </source>
</evidence>
<dbReference type="GO" id="GO:0006457">
    <property type="term" value="P:protein folding"/>
    <property type="evidence" value="ECO:0007669"/>
    <property type="project" value="InterPro"/>
</dbReference>
<name>A0A7S3FKU0_9EUKA</name>
<dbReference type="InterPro" id="IPR002130">
    <property type="entry name" value="Cyclophilin-type_PPIase_dom"/>
</dbReference>
<comment type="similarity">
    <text evidence="4">Belongs to the cyclophilin-type PPIase family.</text>
</comment>
<dbReference type="GO" id="GO:0005737">
    <property type="term" value="C:cytoplasm"/>
    <property type="evidence" value="ECO:0007669"/>
    <property type="project" value="TreeGrafter"/>
</dbReference>
<organism evidence="6">
    <name type="scientific">Haptolina ericina</name>
    <dbReference type="NCBI Taxonomy" id="156174"/>
    <lineage>
        <taxon>Eukaryota</taxon>
        <taxon>Haptista</taxon>
        <taxon>Haptophyta</taxon>
        <taxon>Prymnesiophyceae</taxon>
        <taxon>Prymnesiales</taxon>
        <taxon>Prymnesiaceae</taxon>
        <taxon>Haptolina</taxon>
    </lineage>
</organism>
<evidence type="ECO:0000313" key="6">
    <source>
        <dbReference type="EMBL" id="CAE0153921.1"/>
    </source>
</evidence>
<dbReference type="GO" id="GO:0003755">
    <property type="term" value="F:peptidyl-prolyl cis-trans isomerase activity"/>
    <property type="evidence" value="ECO:0007669"/>
    <property type="project" value="UniProtKB-UniRule"/>
</dbReference>
<dbReference type="PANTHER" id="PTHR11071">
    <property type="entry name" value="PEPTIDYL-PROLYL CIS-TRANS ISOMERASE"/>
    <property type="match status" value="1"/>
</dbReference>
<keyword evidence="2 4" id="KW-0697">Rotamase</keyword>
<dbReference type="GO" id="GO:0016018">
    <property type="term" value="F:cyclosporin A binding"/>
    <property type="evidence" value="ECO:0007669"/>
    <property type="project" value="TreeGrafter"/>
</dbReference>
<feature type="domain" description="PPIase cyclophilin-type" evidence="5">
    <location>
        <begin position="65"/>
        <end position="226"/>
    </location>
</feature>
<dbReference type="PANTHER" id="PTHR11071:SF561">
    <property type="entry name" value="PEPTIDYL-PROLYL CIS-TRANS ISOMERASE D-RELATED"/>
    <property type="match status" value="1"/>
</dbReference>
<accession>A0A7S3FKU0</accession>
<dbReference type="InterPro" id="IPR029000">
    <property type="entry name" value="Cyclophilin-like_dom_sf"/>
</dbReference>
<comment type="function">
    <text evidence="4">PPIases accelerate the folding of proteins. It catalyzes the cis-trans isomerization of proline imidic peptide bonds in oligopeptides.</text>
</comment>
<keyword evidence="3 4" id="KW-0413">Isomerase</keyword>
<dbReference type="Gene3D" id="2.40.100.10">
    <property type="entry name" value="Cyclophilin-like"/>
    <property type="match status" value="1"/>
</dbReference>
<reference evidence="6" key="1">
    <citation type="submission" date="2021-01" db="EMBL/GenBank/DDBJ databases">
        <authorList>
            <person name="Corre E."/>
            <person name="Pelletier E."/>
            <person name="Niang G."/>
            <person name="Scheremetjew M."/>
            <person name="Finn R."/>
            <person name="Kale V."/>
            <person name="Holt S."/>
            <person name="Cochrane G."/>
            <person name="Meng A."/>
            <person name="Brown T."/>
            <person name="Cohen L."/>
        </authorList>
    </citation>
    <scope>NUCLEOTIDE SEQUENCE</scope>
    <source>
        <strain evidence="6">CCMP281</strain>
    </source>
</reference>
<dbReference type="SUPFAM" id="SSF50891">
    <property type="entry name" value="Cyclophilin-like"/>
    <property type="match status" value="1"/>
</dbReference>
<dbReference type="AlphaFoldDB" id="A0A7S3FKU0"/>
<sequence length="229" mass="24369">MDSPVLPDTKAVTGILASPIVQKIVQFLPVMVLMGMQLYTAIKGPTKGPKKTVQEASDPSDPRVFFDITIGGEPAGRIEALLFAKTFPKTAENFRALCTGEKGVGKEGKPLHYKGSSFHRVIPGFMCQGGRLSMYSESIYGPAFEDEWDLGVVGHTAPLLLSMANTGPDSNASQFFLTCAPKPHLDGKNVVFGRVVSGKSVIEAIEAVGSRGGRTRVEVAIADSGQITT</sequence>
<dbReference type="FunFam" id="2.40.100.10:FF:000025">
    <property type="entry name" value="Peptidyl-prolyl cis-trans isomerase CYP19-2"/>
    <property type="match status" value="1"/>
</dbReference>
<dbReference type="InterPro" id="IPR020892">
    <property type="entry name" value="Cyclophilin-type_PPIase_CS"/>
</dbReference>
<dbReference type="PROSITE" id="PS00170">
    <property type="entry name" value="CSA_PPIASE_1"/>
    <property type="match status" value="1"/>
</dbReference>
<dbReference type="EMBL" id="HBHX01072773">
    <property type="protein sequence ID" value="CAE0153921.1"/>
    <property type="molecule type" value="Transcribed_RNA"/>
</dbReference>
<evidence type="ECO:0000256" key="4">
    <source>
        <dbReference type="RuleBase" id="RU363019"/>
    </source>
</evidence>
<evidence type="ECO:0000256" key="2">
    <source>
        <dbReference type="ARBA" id="ARBA00023110"/>
    </source>
</evidence>
<gene>
    <name evidence="6" type="ORF">HERI1096_LOCUS40269</name>
</gene>
<protein>
    <recommendedName>
        <fullName evidence="4">Peptidyl-prolyl cis-trans isomerase</fullName>
        <shortName evidence="4">PPIase</shortName>
        <ecNumber evidence="4">5.2.1.8</ecNumber>
    </recommendedName>
</protein>
<evidence type="ECO:0000256" key="3">
    <source>
        <dbReference type="ARBA" id="ARBA00023235"/>
    </source>
</evidence>